<proteinExistence type="predicted"/>
<dbReference type="GO" id="GO:0043565">
    <property type="term" value="F:sequence-specific DNA binding"/>
    <property type="evidence" value="ECO:0007669"/>
    <property type="project" value="InterPro"/>
</dbReference>
<dbReference type="RefSeq" id="WP_214590296.1">
    <property type="nucleotide sequence ID" value="NZ_JAUHGV010000018.1"/>
</dbReference>
<dbReference type="EMBL" id="JAUHGV010000018">
    <property type="protein sequence ID" value="MDN4013681.1"/>
    <property type="molecule type" value="Genomic_DNA"/>
</dbReference>
<sequence>MKELQPNYKLIFSDILEKKYPEKRKECERILRKKLLSSFDIINLNTIIFGKEVQAEDENQRHKSYKKSDIKKIIEYQKKYNLNNVETCTQFKISRNTIYKWKKLYEKKNLT</sequence>
<organism evidence="1 2">
    <name type="scientific">Chryseobacterium gambrini</name>
    <dbReference type="NCBI Taxonomy" id="373672"/>
    <lineage>
        <taxon>Bacteria</taxon>
        <taxon>Pseudomonadati</taxon>
        <taxon>Bacteroidota</taxon>
        <taxon>Flavobacteriia</taxon>
        <taxon>Flavobacteriales</taxon>
        <taxon>Weeksellaceae</taxon>
        <taxon>Chryseobacterium group</taxon>
        <taxon>Chryseobacterium</taxon>
    </lineage>
</organism>
<evidence type="ECO:0000313" key="2">
    <source>
        <dbReference type="Proteomes" id="UP001225933"/>
    </source>
</evidence>
<evidence type="ECO:0000313" key="1">
    <source>
        <dbReference type="EMBL" id="MDN4013681.1"/>
    </source>
</evidence>
<comment type="caution">
    <text evidence="1">The sequence shown here is derived from an EMBL/GenBank/DDBJ whole genome shotgun (WGS) entry which is preliminary data.</text>
</comment>
<reference evidence="1" key="1">
    <citation type="submission" date="2023-06" db="EMBL/GenBank/DDBJ databases">
        <title>Two Chryseobacterium gambrini strains from China.</title>
        <authorList>
            <person name="Zeng J."/>
            <person name="Wu Y."/>
        </authorList>
    </citation>
    <scope>NUCLEOTIDE SEQUENCE</scope>
    <source>
        <strain evidence="1">SQ219</strain>
    </source>
</reference>
<gene>
    <name evidence="1" type="ORF">QX233_14480</name>
</gene>
<protein>
    <submittedName>
        <fullName evidence="1">Helix-turn-helix domain-containing protein</fullName>
    </submittedName>
</protein>
<dbReference type="SUPFAM" id="SSF48295">
    <property type="entry name" value="TrpR-like"/>
    <property type="match status" value="1"/>
</dbReference>
<dbReference type="Proteomes" id="UP001225933">
    <property type="component" value="Unassembled WGS sequence"/>
</dbReference>
<accession>A0AAJ1VL23</accession>
<dbReference type="AlphaFoldDB" id="A0AAJ1VL23"/>
<dbReference type="InterPro" id="IPR010921">
    <property type="entry name" value="Trp_repressor/repl_initiator"/>
</dbReference>
<name>A0AAJ1VL23_9FLAO</name>